<dbReference type="Proteomes" id="UP001549104">
    <property type="component" value="Unassembled WGS sequence"/>
</dbReference>
<protein>
    <recommendedName>
        <fullName evidence="3">Sporulation protein</fullName>
    </recommendedName>
</protein>
<evidence type="ECO:0008006" key="3">
    <source>
        <dbReference type="Google" id="ProtNLM"/>
    </source>
</evidence>
<dbReference type="EMBL" id="JBEPME010000001">
    <property type="protein sequence ID" value="MET3655883.1"/>
    <property type="molecule type" value="Genomic_DNA"/>
</dbReference>
<comment type="caution">
    <text evidence="1">The sequence shown here is derived from an EMBL/GenBank/DDBJ whole genome shotgun (WGS) entry which is preliminary data.</text>
</comment>
<reference evidence="1 2" key="1">
    <citation type="submission" date="2024-06" db="EMBL/GenBank/DDBJ databases">
        <title>Sorghum-associated microbial communities from plants grown in Nebraska, USA.</title>
        <authorList>
            <person name="Schachtman D."/>
        </authorList>
    </citation>
    <scope>NUCLEOTIDE SEQUENCE [LARGE SCALE GENOMIC DNA]</scope>
    <source>
        <strain evidence="1 2">1288</strain>
    </source>
</reference>
<proteinExistence type="predicted"/>
<organism evidence="1 2">
    <name type="scientific">Sporosarcina psychrophila</name>
    <name type="common">Bacillus psychrophilus</name>
    <dbReference type="NCBI Taxonomy" id="1476"/>
    <lineage>
        <taxon>Bacteria</taxon>
        <taxon>Bacillati</taxon>
        <taxon>Bacillota</taxon>
        <taxon>Bacilli</taxon>
        <taxon>Bacillales</taxon>
        <taxon>Caryophanaceae</taxon>
        <taxon>Sporosarcina</taxon>
    </lineage>
</organism>
<dbReference type="RefSeq" id="WP_354312363.1">
    <property type="nucleotide sequence ID" value="NZ_JBEPME010000001.1"/>
</dbReference>
<sequence length="135" mass="15323">MEGTRIRKFSLVVFAVVLLSGCSGSGFRIDNNSSEDHAKAEEVLINDKRLTSAVTVFHENDLLTGVTLTTFSRFKKEKIEKELKKKLENSYPELDVTVSADSKIWMETNKLIDLDDKKDQGKKIEKLKSLIKEET</sequence>
<evidence type="ECO:0000313" key="1">
    <source>
        <dbReference type="EMBL" id="MET3655883.1"/>
    </source>
</evidence>
<keyword evidence="2" id="KW-1185">Reference proteome</keyword>
<accession>A0ABV2K790</accession>
<gene>
    <name evidence="1" type="ORF">ABIC55_000967</name>
</gene>
<evidence type="ECO:0000313" key="2">
    <source>
        <dbReference type="Proteomes" id="UP001549104"/>
    </source>
</evidence>
<dbReference type="PROSITE" id="PS51257">
    <property type="entry name" value="PROKAR_LIPOPROTEIN"/>
    <property type="match status" value="1"/>
</dbReference>
<name>A0ABV2K790_SPOPS</name>